<protein>
    <recommendedName>
        <fullName evidence="4">Phage tail assembly chaperone</fullName>
    </recommendedName>
</protein>
<dbReference type="OrthoDB" id="7584736at2"/>
<accession>A0A158B5L7</accession>
<name>A0A158B5L7_9BURK</name>
<sequence>MLNRSQIFATNDLKSEVVEVPEWGGQVKVTVMTGLARDAFQKTNSDAPRAVSFFEGTLIVATVVGDDDQPLFTEDDIPLLQQRSADVVSRLARVAMRLNGLGVKATEDAEKNSEAAPSGSSGSDSPAS</sequence>
<organism evidence="2 3">
    <name type="scientific">Caballeronia pedi</name>
    <dbReference type="NCBI Taxonomy" id="1777141"/>
    <lineage>
        <taxon>Bacteria</taxon>
        <taxon>Pseudomonadati</taxon>
        <taxon>Pseudomonadota</taxon>
        <taxon>Betaproteobacteria</taxon>
        <taxon>Burkholderiales</taxon>
        <taxon>Burkholderiaceae</taxon>
        <taxon>Caballeronia</taxon>
    </lineage>
</organism>
<feature type="compositionally biased region" description="Low complexity" evidence="1">
    <location>
        <begin position="114"/>
        <end position="128"/>
    </location>
</feature>
<feature type="region of interest" description="Disordered" evidence="1">
    <location>
        <begin position="103"/>
        <end position="128"/>
    </location>
</feature>
<dbReference type="EMBL" id="FCOE02000009">
    <property type="protein sequence ID" value="SAK65391.1"/>
    <property type="molecule type" value="Genomic_DNA"/>
</dbReference>
<dbReference type="AlphaFoldDB" id="A0A158B5L7"/>
<evidence type="ECO:0000313" key="2">
    <source>
        <dbReference type="EMBL" id="SAK65391.1"/>
    </source>
</evidence>
<dbReference type="STRING" id="1777141.AWB80_03068"/>
<evidence type="ECO:0000256" key="1">
    <source>
        <dbReference type="SAM" id="MobiDB-lite"/>
    </source>
</evidence>
<proteinExistence type="predicted"/>
<dbReference type="InterPro" id="IPR038556">
    <property type="entry name" value="TAC_Gp13-like_sf"/>
</dbReference>
<evidence type="ECO:0000313" key="3">
    <source>
        <dbReference type="Proteomes" id="UP000054911"/>
    </source>
</evidence>
<dbReference type="Gene3D" id="3.30.2220.20">
    <property type="entry name" value="Phage tail assembly chaperone gp13-like"/>
    <property type="match status" value="1"/>
</dbReference>
<dbReference type="Proteomes" id="UP000054911">
    <property type="component" value="Unassembled WGS sequence"/>
</dbReference>
<reference evidence="2" key="1">
    <citation type="submission" date="2016-01" db="EMBL/GenBank/DDBJ databases">
        <authorList>
            <person name="Peeters C."/>
        </authorList>
    </citation>
    <scope>NUCLEOTIDE SEQUENCE [LARGE SCALE GENOMIC DNA]</scope>
    <source>
        <strain evidence="2">LMG 29323</strain>
    </source>
</reference>
<comment type="caution">
    <text evidence="2">The sequence shown here is derived from an EMBL/GenBank/DDBJ whole genome shotgun (WGS) entry which is preliminary data.</text>
</comment>
<keyword evidence="3" id="KW-1185">Reference proteome</keyword>
<evidence type="ECO:0008006" key="4">
    <source>
        <dbReference type="Google" id="ProtNLM"/>
    </source>
</evidence>
<dbReference type="RefSeq" id="WP_061175548.1">
    <property type="nucleotide sequence ID" value="NZ_FCOE02000009.1"/>
</dbReference>
<gene>
    <name evidence="2" type="ORF">AWB80_03068</name>
</gene>